<dbReference type="Pfam" id="PF14464">
    <property type="entry name" value="Prok-JAB"/>
    <property type="match status" value="1"/>
</dbReference>
<dbReference type="GO" id="GO:0008235">
    <property type="term" value="F:metalloexopeptidase activity"/>
    <property type="evidence" value="ECO:0007669"/>
    <property type="project" value="TreeGrafter"/>
</dbReference>
<evidence type="ECO:0000313" key="8">
    <source>
        <dbReference type="Proteomes" id="UP000185812"/>
    </source>
</evidence>
<evidence type="ECO:0000256" key="5">
    <source>
        <dbReference type="ARBA" id="ARBA00023049"/>
    </source>
</evidence>
<feature type="domain" description="MPN" evidence="6">
    <location>
        <begin position="1"/>
        <end position="128"/>
    </location>
</feature>
<protein>
    <submittedName>
        <fullName evidence="7">Proteasome lid subunit RPN8/RPN11, contains Jab1/MPN metalloenzyme (JAMM) motif</fullName>
    </submittedName>
</protein>
<keyword evidence="8" id="KW-1185">Reference proteome</keyword>
<keyword evidence="1" id="KW-0645">Protease</keyword>
<gene>
    <name evidence="7" type="ORF">SAMN04488087_1941</name>
</gene>
<dbReference type="Proteomes" id="UP000185812">
    <property type="component" value="Unassembled WGS sequence"/>
</dbReference>
<dbReference type="GO" id="GO:0006508">
    <property type="term" value="P:proteolysis"/>
    <property type="evidence" value="ECO:0007669"/>
    <property type="project" value="UniProtKB-KW"/>
</dbReference>
<dbReference type="InterPro" id="IPR037518">
    <property type="entry name" value="MPN"/>
</dbReference>
<evidence type="ECO:0000256" key="2">
    <source>
        <dbReference type="ARBA" id="ARBA00022723"/>
    </source>
</evidence>
<evidence type="ECO:0000256" key="3">
    <source>
        <dbReference type="ARBA" id="ARBA00022801"/>
    </source>
</evidence>
<dbReference type="FunFam" id="3.40.140.10:FF:000085">
    <property type="entry name" value="Mov34/MPN/PAD-1 family protein"/>
    <property type="match status" value="1"/>
</dbReference>
<dbReference type="Gene3D" id="3.40.140.10">
    <property type="entry name" value="Cytidine Deaminase, domain 2"/>
    <property type="match status" value="1"/>
</dbReference>
<name>A0A1M6V8I7_9BACT</name>
<dbReference type="SMART" id="SM00232">
    <property type="entry name" value="JAB_MPN"/>
    <property type="match status" value="1"/>
</dbReference>
<evidence type="ECO:0000256" key="1">
    <source>
        <dbReference type="ARBA" id="ARBA00022670"/>
    </source>
</evidence>
<keyword evidence="5" id="KW-0482">Metalloprotease</keyword>
<dbReference type="InterPro" id="IPR000555">
    <property type="entry name" value="JAMM/MPN+_dom"/>
</dbReference>
<keyword evidence="3" id="KW-0378">Hydrolase</keyword>
<keyword evidence="4" id="KW-0862">Zinc</keyword>
<evidence type="ECO:0000313" key="7">
    <source>
        <dbReference type="EMBL" id="SHK77792.1"/>
    </source>
</evidence>
<dbReference type="AlphaFoldDB" id="A0A1M6V8I7"/>
<dbReference type="CDD" id="cd08070">
    <property type="entry name" value="MPN_like"/>
    <property type="match status" value="1"/>
</dbReference>
<dbReference type="GO" id="GO:0008270">
    <property type="term" value="F:zinc ion binding"/>
    <property type="evidence" value="ECO:0007669"/>
    <property type="project" value="TreeGrafter"/>
</dbReference>
<dbReference type="OrthoDB" id="9802958at2"/>
<evidence type="ECO:0000256" key="4">
    <source>
        <dbReference type="ARBA" id="ARBA00022833"/>
    </source>
</evidence>
<dbReference type="GO" id="GO:0000502">
    <property type="term" value="C:proteasome complex"/>
    <property type="evidence" value="ECO:0007669"/>
    <property type="project" value="UniProtKB-KW"/>
</dbReference>
<dbReference type="STRING" id="633813.SAMN04488087_1941"/>
<dbReference type="RefSeq" id="WP_072715780.1">
    <property type="nucleotide sequence ID" value="NZ_FRAU01000006.1"/>
</dbReference>
<reference evidence="8" key="1">
    <citation type="submission" date="2016-11" db="EMBL/GenBank/DDBJ databases">
        <authorList>
            <person name="Varghese N."/>
            <person name="Submissions S."/>
        </authorList>
    </citation>
    <scope>NUCLEOTIDE SEQUENCE [LARGE SCALE GENOMIC DNA]</scope>
    <source>
        <strain evidence="8">DSM 22212</strain>
    </source>
</reference>
<dbReference type="SUPFAM" id="SSF102712">
    <property type="entry name" value="JAB1/MPN domain"/>
    <property type="match status" value="1"/>
</dbReference>
<dbReference type="PROSITE" id="PS50249">
    <property type="entry name" value="MPN"/>
    <property type="match status" value="1"/>
</dbReference>
<keyword evidence="7" id="KW-0647">Proteasome</keyword>
<dbReference type="PANTHER" id="PTHR34858:SF1">
    <property type="entry name" value="CYSO-CYSTEINE PEPTIDASE"/>
    <property type="match status" value="1"/>
</dbReference>
<dbReference type="EMBL" id="FRAU01000006">
    <property type="protein sequence ID" value="SHK77792.1"/>
    <property type="molecule type" value="Genomic_DNA"/>
</dbReference>
<keyword evidence="2" id="KW-0479">Metal-binding</keyword>
<dbReference type="InterPro" id="IPR028090">
    <property type="entry name" value="JAB_dom_prok"/>
</dbReference>
<accession>A0A1M6V8I7</accession>
<organism evidence="7 8">
    <name type="scientific">Rhodothermus profundi</name>
    <dbReference type="NCBI Taxonomy" id="633813"/>
    <lineage>
        <taxon>Bacteria</taxon>
        <taxon>Pseudomonadati</taxon>
        <taxon>Rhodothermota</taxon>
        <taxon>Rhodothermia</taxon>
        <taxon>Rhodothermales</taxon>
        <taxon>Rhodothermaceae</taxon>
        <taxon>Rhodothermus</taxon>
    </lineage>
</organism>
<dbReference type="PANTHER" id="PTHR34858">
    <property type="entry name" value="CYSO-CYSTEINE PEPTIDASE"/>
    <property type="match status" value="1"/>
</dbReference>
<proteinExistence type="predicted"/>
<sequence length="148" mass="16433">MKIKATLLDRIRAHGEATYPEECCGLLLGKSGPDGNHVLALYPVENRHEAQRERRYTIAPTDYLAAERAARQQGLDVVGFYHSHPDHPARPSATDLAEATFPGYTYVIVAVHQGRAGELTAWHLAPDRTRFEAESIEIEPETTAVDQT</sequence>
<dbReference type="InterPro" id="IPR051929">
    <property type="entry name" value="VirAsm_ModProt"/>
</dbReference>
<evidence type="ECO:0000259" key="6">
    <source>
        <dbReference type="PROSITE" id="PS50249"/>
    </source>
</evidence>